<evidence type="ECO:0000259" key="1">
    <source>
        <dbReference type="PROSITE" id="PS51819"/>
    </source>
</evidence>
<dbReference type="SUPFAM" id="SSF54593">
    <property type="entry name" value="Glyoxalase/Bleomycin resistance protein/Dihydroxybiphenyl dioxygenase"/>
    <property type="match status" value="1"/>
</dbReference>
<dbReference type="InterPro" id="IPR004360">
    <property type="entry name" value="Glyas_Fos-R_dOase_dom"/>
</dbReference>
<protein>
    <submittedName>
        <fullName evidence="2">Glyoxalase family protein</fullName>
    </submittedName>
</protein>
<organism evidence="2 3">
    <name type="scientific">Cytobacillus oceanisediminis</name>
    <dbReference type="NCBI Taxonomy" id="665099"/>
    <lineage>
        <taxon>Bacteria</taxon>
        <taxon>Bacillati</taxon>
        <taxon>Bacillota</taxon>
        <taxon>Bacilli</taxon>
        <taxon>Bacillales</taxon>
        <taxon>Bacillaceae</taxon>
        <taxon>Cytobacillus</taxon>
    </lineage>
</organism>
<reference evidence="2 3" key="1">
    <citation type="submission" date="2018-05" db="EMBL/GenBank/DDBJ databases">
        <title>Freshwater and sediment microbial communities from various areas in North America, analyzing microbe dynamics in response to fracking.</title>
        <authorList>
            <person name="Lamendella R."/>
        </authorList>
    </citation>
    <scope>NUCLEOTIDE SEQUENCE [LARGE SCALE GENOMIC DNA]</scope>
    <source>
        <strain evidence="2 3">15_TX</strain>
    </source>
</reference>
<sequence length="327" mass="37270">MNLKPLKGQHHVSAITANAQKNYEFYTNILGMRLVKKTVNQDDTSMYHLFYADERGNPGTDLTFFEIPNAGRTYRGTDSITCTFLRVPTDESLLYWKKRLEEHGVSHEDIRAAGTRMILFFEDFEGQRLALISDQDNGGVKGGRPWARSPVPQEHGIIGLGPVMLTVSNLKPTEKILTEVMDFRKIGLYTLEVNGDNTVHVYDTGEGGNGAEVHIIERPDLAQQRPGRGSVHHVAFRVEDEEELRRWIQKLKEQRIASSGFVERYYFKSLYFREPNGILFELATDGPGFEGDEPFEHLGEKLALPPYFEDQREQIEARIKPLNTKSP</sequence>
<name>A0A2V2ZNH3_9BACI</name>
<evidence type="ECO:0000313" key="2">
    <source>
        <dbReference type="EMBL" id="PWW25881.1"/>
    </source>
</evidence>
<dbReference type="PROSITE" id="PS51819">
    <property type="entry name" value="VOC"/>
    <property type="match status" value="2"/>
</dbReference>
<dbReference type="Proteomes" id="UP000247150">
    <property type="component" value="Unassembled WGS sequence"/>
</dbReference>
<dbReference type="PANTHER" id="PTHR36110">
    <property type="entry name" value="RING-CLEAVING DIOXYGENASE MHQE-RELATED"/>
    <property type="match status" value="1"/>
</dbReference>
<dbReference type="EMBL" id="QGTW01000012">
    <property type="protein sequence ID" value="PWW25881.1"/>
    <property type="molecule type" value="Genomic_DNA"/>
</dbReference>
<dbReference type="PANTHER" id="PTHR36110:SF4">
    <property type="entry name" value="RING-CLEAVING DIOXYGENASE MHQA-RELATED"/>
    <property type="match status" value="1"/>
</dbReference>
<gene>
    <name evidence="2" type="ORF">DFO73_112174</name>
</gene>
<evidence type="ECO:0000313" key="3">
    <source>
        <dbReference type="Proteomes" id="UP000247150"/>
    </source>
</evidence>
<dbReference type="OrthoDB" id="9785698at2"/>
<dbReference type="InterPro" id="IPR029068">
    <property type="entry name" value="Glyas_Bleomycin-R_OHBP_Dase"/>
</dbReference>
<dbReference type="AlphaFoldDB" id="A0A2V2ZNH3"/>
<dbReference type="Pfam" id="PF00903">
    <property type="entry name" value="Glyoxalase"/>
    <property type="match status" value="2"/>
</dbReference>
<accession>A0A2V2ZNH3</accession>
<comment type="caution">
    <text evidence="2">The sequence shown here is derived from an EMBL/GenBank/DDBJ whole genome shotgun (WGS) entry which is preliminary data.</text>
</comment>
<feature type="domain" description="VOC" evidence="1">
    <location>
        <begin position="159"/>
        <end position="285"/>
    </location>
</feature>
<dbReference type="RefSeq" id="WP_110066574.1">
    <property type="nucleotide sequence ID" value="NZ_QGTW01000012.1"/>
</dbReference>
<feature type="domain" description="VOC" evidence="1">
    <location>
        <begin position="8"/>
        <end position="134"/>
    </location>
</feature>
<dbReference type="InterPro" id="IPR052537">
    <property type="entry name" value="Extradiol_RC_dioxygenase"/>
</dbReference>
<dbReference type="CDD" id="cd08347">
    <property type="entry name" value="PcpA_C_like"/>
    <property type="match status" value="1"/>
</dbReference>
<dbReference type="Gene3D" id="3.10.180.10">
    <property type="entry name" value="2,3-Dihydroxybiphenyl 1,2-Dioxygenase, domain 1"/>
    <property type="match status" value="2"/>
</dbReference>
<proteinExistence type="predicted"/>
<dbReference type="InterPro" id="IPR037523">
    <property type="entry name" value="VOC_core"/>
</dbReference>